<evidence type="ECO:0000313" key="3">
    <source>
        <dbReference type="Proteomes" id="UP000278035"/>
    </source>
</evidence>
<dbReference type="OrthoDB" id="9801517at2"/>
<dbReference type="CDD" id="cd00586">
    <property type="entry name" value="4HBT"/>
    <property type="match status" value="1"/>
</dbReference>
<proteinExistence type="predicted"/>
<name>A0A3G8LRI2_9GAMM</name>
<dbReference type="SUPFAM" id="SSF54637">
    <property type="entry name" value="Thioesterase/thiol ester dehydrase-isomerase"/>
    <property type="match status" value="1"/>
</dbReference>
<dbReference type="Gene3D" id="3.10.129.10">
    <property type="entry name" value="Hotdog Thioesterase"/>
    <property type="match status" value="1"/>
</dbReference>
<dbReference type="InterPro" id="IPR050563">
    <property type="entry name" value="4-hydroxybenzoyl-CoA_TE"/>
</dbReference>
<dbReference type="PANTHER" id="PTHR31793:SF37">
    <property type="entry name" value="ACYL-COA THIOESTER HYDROLASE YBGC"/>
    <property type="match status" value="1"/>
</dbReference>
<evidence type="ECO:0000256" key="1">
    <source>
        <dbReference type="ARBA" id="ARBA00022801"/>
    </source>
</evidence>
<dbReference type="InterPro" id="IPR029069">
    <property type="entry name" value="HotDog_dom_sf"/>
</dbReference>
<sequence length="156" mass="17753">MPDSSNTIAAQQWRHADPFIMIWTVSPDQIDHYQHANNVAYVSQLEQTSWAHSNALGLTIEQYIALDRGMAISRHEINYLAAAYLNDVIDCATWIVECDGRLKLARHFEFIRRSDGVSLLTARTEFVCIALSSGRPKRMPEIFADIYGRANIQINE</sequence>
<evidence type="ECO:0000313" key="2">
    <source>
        <dbReference type="EMBL" id="AZG72226.1"/>
    </source>
</evidence>
<organism evidence="2 3">
    <name type="scientific">Shewanella livingstonensis</name>
    <dbReference type="NCBI Taxonomy" id="150120"/>
    <lineage>
        <taxon>Bacteria</taxon>
        <taxon>Pseudomonadati</taxon>
        <taxon>Pseudomonadota</taxon>
        <taxon>Gammaproteobacteria</taxon>
        <taxon>Alteromonadales</taxon>
        <taxon>Shewanellaceae</taxon>
        <taxon>Shewanella</taxon>
    </lineage>
</organism>
<dbReference type="EMBL" id="CP034015">
    <property type="protein sequence ID" value="AZG72226.1"/>
    <property type="molecule type" value="Genomic_DNA"/>
</dbReference>
<dbReference type="GO" id="GO:0047617">
    <property type="term" value="F:fatty acyl-CoA hydrolase activity"/>
    <property type="evidence" value="ECO:0007669"/>
    <property type="project" value="TreeGrafter"/>
</dbReference>
<protein>
    <submittedName>
        <fullName evidence="2">Acyl-CoA thioesterase</fullName>
    </submittedName>
</protein>
<dbReference type="KEGG" id="slj:EGC82_05250"/>
<gene>
    <name evidence="2" type="ORF">EGC82_05250</name>
</gene>
<keyword evidence="1" id="KW-0378">Hydrolase</keyword>
<keyword evidence="3" id="KW-1185">Reference proteome</keyword>
<reference evidence="3" key="1">
    <citation type="submission" date="2018-11" db="EMBL/GenBank/DDBJ databases">
        <title>Shewanella sp. M2.</title>
        <authorList>
            <person name="Hwang Y.J."/>
            <person name="Hwang C.Y."/>
        </authorList>
    </citation>
    <scope>NUCLEOTIDE SEQUENCE [LARGE SCALE GENOMIC DNA]</scope>
    <source>
        <strain evidence="3">LMG 19866</strain>
    </source>
</reference>
<accession>A0A3G8LRI2</accession>
<dbReference type="RefSeq" id="WP_124729824.1">
    <property type="nucleotide sequence ID" value="NZ_CBCSKC010000008.1"/>
</dbReference>
<dbReference type="AlphaFoldDB" id="A0A3G8LRI2"/>
<dbReference type="Pfam" id="PF13279">
    <property type="entry name" value="4HBT_2"/>
    <property type="match status" value="1"/>
</dbReference>
<dbReference type="Proteomes" id="UP000278035">
    <property type="component" value="Chromosome"/>
</dbReference>
<dbReference type="PANTHER" id="PTHR31793">
    <property type="entry name" value="4-HYDROXYBENZOYL-COA THIOESTERASE FAMILY MEMBER"/>
    <property type="match status" value="1"/>
</dbReference>